<dbReference type="InterPro" id="IPR020904">
    <property type="entry name" value="Sc_DH/Rdtase_CS"/>
</dbReference>
<dbReference type="PANTHER" id="PTHR44169:SF6">
    <property type="entry name" value="NADPH-DEPENDENT 1-ACYLDIHYDROXYACETONE PHOSPHATE REDUCTASE"/>
    <property type="match status" value="1"/>
</dbReference>
<evidence type="ECO:0000256" key="4">
    <source>
        <dbReference type="RuleBase" id="RU000363"/>
    </source>
</evidence>
<dbReference type="PANTHER" id="PTHR44169">
    <property type="entry name" value="NADPH-DEPENDENT 1-ACYLDIHYDROXYACETONE PHOSPHATE REDUCTASE"/>
    <property type="match status" value="1"/>
</dbReference>
<dbReference type="PRINTS" id="PR00080">
    <property type="entry name" value="SDRFAMILY"/>
</dbReference>
<sequence>MAEQRKRYALVTGCTPGGIGHYLALEFAAKGQALRSIPRIPHSPSTGFHVLATVRNPAKYTPPNEQITYLPLELPGDESISNLRDRVSEITGGRLDVLYNNAGRSYTVAATDIDMREVQETFDANVFSVMRLCQIFTPMLIEAKGTIVQTGSLAGVMPYVFASVYAASKAALHAYSDVLRVELAPLGVRVITIVTGGVKSNIARTHRELPKSSYYVPIADQYEKRLTLSQQMGMDTQQYARSCVGHVIGGESWFGAVKKRWVWEGKMSWVVWFGWTYLPRGVLDWYFKSKFQLGSLRGTVGPDKKRM</sequence>
<dbReference type="PRINTS" id="PR00081">
    <property type="entry name" value="GDHRDH"/>
</dbReference>
<protein>
    <submittedName>
        <fullName evidence="5">Short chain dehydrogenase</fullName>
    </submittedName>
</protein>
<evidence type="ECO:0000256" key="1">
    <source>
        <dbReference type="ARBA" id="ARBA00006484"/>
    </source>
</evidence>
<dbReference type="GO" id="GO:0000140">
    <property type="term" value="F:acylglycerone-phosphate reductase (NADP+) activity"/>
    <property type="evidence" value="ECO:0007669"/>
    <property type="project" value="TreeGrafter"/>
</dbReference>
<dbReference type="OrthoDB" id="2102561at2759"/>
<dbReference type="GO" id="GO:0005811">
    <property type="term" value="C:lipid droplet"/>
    <property type="evidence" value="ECO:0007669"/>
    <property type="project" value="TreeGrafter"/>
</dbReference>
<dbReference type="GO" id="GO:0004806">
    <property type="term" value="F:triacylglycerol lipase activity"/>
    <property type="evidence" value="ECO:0007669"/>
    <property type="project" value="TreeGrafter"/>
</dbReference>
<dbReference type="InterPro" id="IPR036291">
    <property type="entry name" value="NAD(P)-bd_dom_sf"/>
</dbReference>
<dbReference type="AlphaFoldDB" id="A0A9P6KTG9"/>
<dbReference type="Pfam" id="PF00106">
    <property type="entry name" value="adh_short"/>
    <property type="match status" value="1"/>
</dbReference>
<accession>A0A9P6KTG9</accession>
<proteinExistence type="inferred from homology"/>
<dbReference type="InterPro" id="IPR002347">
    <property type="entry name" value="SDR_fam"/>
</dbReference>
<dbReference type="Proteomes" id="UP000756921">
    <property type="component" value="Unassembled WGS sequence"/>
</dbReference>
<organism evidence="5 6">
    <name type="scientific">Paraphaeosphaeria minitans</name>
    <dbReference type="NCBI Taxonomy" id="565426"/>
    <lineage>
        <taxon>Eukaryota</taxon>
        <taxon>Fungi</taxon>
        <taxon>Dikarya</taxon>
        <taxon>Ascomycota</taxon>
        <taxon>Pezizomycotina</taxon>
        <taxon>Dothideomycetes</taxon>
        <taxon>Pleosporomycetidae</taxon>
        <taxon>Pleosporales</taxon>
        <taxon>Massarineae</taxon>
        <taxon>Didymosphaeriaceae</taxon>
        <taxon>Paraphaeosphaeria</taxon>
    </lineage>
</organism>
<evidence type="ECO:0000256" key="3">
    <source>
        <dbReference type="ARBA" id="ARBA00023002"/>
    </source>
</evidence>
<dbReference type="GO" id="GO:0005783">
    <property type="term" value="C:endoplasmic reticulum"/>
    <property type="evidence" value="ECO:0007669"/>
    <property type="project" value="TreeGrafter"/>
</dbReference>
<comment type="similarity">
    <text evidence="1 4">Belongs to the short-chain dehydrogenases/reductases (SDR) family.</text>
</comment>
<comment type="caution">
    <text evidence="5">The sequence shown here is derived from an EMBL/GenBank/DDBJ whole genome shotgun (WGS) entry which is preliminary data.</text>
</comment>
<dbReference type="PROSITE" id="PS00061">
    <property type="entry name" value="ADH_SHORT"/>
    <property type="match status" value="1"/>
</dbReference>
<dbReference type="Gene3D" id="3.40.50.720">
    <property type="entry name" value="NAD(P)-binding Rossmann-like Domain"/>
    <property type="match status" value="1"/>
</dbReference>
<dbReference type="SUPFAM" id="SSF51735">
    <property type="entry name" value="NAD(P)-binding Rossmann-fold domains"/>
    <property type="match status" value="1"/>
</dbReference>
<name>A0A9P6KTG9_9PLEO</name>
<evidence type="ECO:0000313" key="6">
    <source>
        <dbReference type="Proteomes" id="UP000756921"/>
    </source>
</evidence>
<dbReference type="EMBL" id="WJXW01000003">
    <property type="protein sequence ID" value="KAF9738848.1"/>
    <property type="molecule type" value="Genomic_DNA"/>
</dbReference>
<evidence type="ECO:0000313" key="5">
    <source>
        <dbReference type="EMBL" id="KAF9738848.1"/>
    </source>
</evidence>
<gene>
    <name evidence="5" type="ORF">PMIN01_04131</name>
</gene>
<reference evidence="5" key="1">
    <citation type="journal article" date="2020" name="Mol. Plant Microbe Interact.">
        <title>Genome Sequence of the Biocontrol Agent Coniothyrium minitans strain Conio (IMI 134523).</title>
        <authorList>
            <person name="Patel D."/>
            <person name="Shittu T.A."/>
            <person name="Baroncelli R."/>
            <person name="Muthumeenakshi S."/>
            <person name="Osborne T.H."/>
            <person name="Janganan T.K."/>
            <person name="Sreenivasaprasad S."/>
        </authorList>
    </citation>
    <scope>NUCLEOTIDE SEQUENCE</scope>
    <source>
        <strain evidence="5">Conio</strain>
    </source>
</reference>
<evidence type="ECO:0000256" key="2">
    <source>
        <dbReference type="ARBA" id="ARBA00022857"/>
    </source>
</evidence>
<dbReference type="GO" id="GO:0019433">
    <property type="term" value="P:triglyceride catabolic process"/>
    <property type="evidence" value="ECO:0007669"/>
    <property type="project" value="TreeGrafter"/>
</dbReference>
<keyword evidence="3" id="KW-0560">Oxidoreductase</keyword>
<keyword evidence="6" id="KW-1185">Reference proteome</keyword>
<dbReference type="GO" id="GO:0006654">
    <property type="term" value="P:phosphatidic acid biosynthetic process"/>
    <property type="evidence" value="ECO:0007669"/>
    <property type="project" value="TreeGrafter"/>
</dbReference>
<keyword evidence="2" id="KW-0521">NADP</keyword>